<dbReference type="PANTHER" id="PTHR30292:SF0">
    <property type="entry name" value="5-OXOPROLINASE SUBUNIT A"/>
    <property type="match status" value="1"/>
</dbReference>
<comment type="caution">
    <text evidence="2">The sequence shown here is derived from an EMBL/GenBank/DDBJ whole genome shotgun (WGS) entry which is preliminary data.</text>
</comment>
<dbReference type="CDD" id="cd10787">
    <property type="entry name" value="LamB_YcsF_like"/>
    <property type="match status" value="1"/>
</dbReference>
<dbReference type="EMBL" id="BBMS01000109">
    <property type="protein sequence ID" value="GAL30746.1"/>
    <property type="molecule type" value="Genomic_DNA"/>
</dbReference>
<name>A0ABQ0JPQ4_9VIBR</name>
<dbReference type="Proteomes" id="UP000029223">
    <property type="component" value="Unassembled WGS sequence"/>
</dbReference>
<reference evidence="3" key="1">
    <citation type="submission" date="2014-09" db="EMBL/GenBank/DDBJ databases">
        <title>Vibrio variabilis JCM 19239. (C206) whole genome shotgun sequence.</title>
        <authorList>
            <person name="Sawabe T."/>
            <person name="Meirelles P."/>
            <person name="Nakanishi M."/>
            <person name="Sayaka M."/>
            <person name="Hattori M."/>
            <person name="Ohkuma M."/>
        </authorList>
    </citation>
    <scope>NUCLEOTIDE SEQUENCE [LARGE SCALE GENOMIC DNA]</scope>
    <source>
        <strain evidence="3">JCM 19239</strain>
    </source>
</reference>
<gene>
    <name evidence="2" type="ORF">JCM19239_6434</name>
</gene>
<evidence type="ECO:0000313" key="2">
    <source>
        <dbReference type="EMBL" id="GAL30746.1"/>
    </source>
</evidence>
<dbReference type="InterPro" id="IPR011330">
    <property type="entry name" value="Glyco_hydro/deAcase_b/a-brl"/>
</dbReference>
<sequence>MKLNCDMGESFGLWKLGEDEAVMPYLDMANIACGMHASDPMVMKKTIELANQYGVTIGAHPGYPDLQGFGRRTIQMTAAELESYFVYQLGALDGLCRSESTRVQYVKPHGALYNTMMKDDAVMCSLLKALSRFNPQLPLVVMAVPEREHYLELASGYGVELLFEAFVDRVYADDGRLTPRTMQGSSHTSIETITSQAIQLIENQSVTSISGKTLPVIADTLCIHGDGALARQIATVIRSQLECV</sequence>
<dbReference type="NCBIfam" id="NF003816">
    <property type="entry name" value="PRK05406.1-5"/>
    <property type="match status" value="1"/>
</dbReference>
<dbReference type="Pfam" id="PF03746">
    <property type="entry name" value="LamB_YcsF"/>
    <property type="match status" value="1"/>
</dbReference>
<accession>A0ABQ0JPQ4</accession>
<keyword evidence="1" id="KW-0547">Nucleotide-binding</keyword>
<evidence type="ECO:0000313" key="3">
    <source>
        <dbReference type="Proteomes" id="UP000029223"/>
    </source>
</evidence>
<dbReference type="Gene3D" id="3.20.20.370">
    <property type="entry name" value="Glycoside hydrolase/deacetylase"/>
    <property type="match status" value="1"/>
</dbReference>
<dbReference type="PANTHER" id="PTHR30292">
    <property type="entry name" value="UNCHARACTERIZED PROTEIN YBGL-RELATED"/>
    <property type="match status" value="1"/>
</dbReference>
<evidence type="ECO:0000256" key="1">
    <source>
        <dbReference type="ARBA" id="ARBA00022741"/>
    </source>
</evidence>
<keyword evidence="3" id="KW-1185">Reference proteome</keyword>
<organism evidence="2 3">
    <name type="scientific">Vibrio variabilis</name>
    <dbReference type="NCBI Taxonomy" id="990271"/>
    <lineage>
        <taxon>Bacteria</taxon>
        <taxon>Pseudomonadati</taxon>
        <taxon>Pseudomonadota</taxon>
        <taxon>Gammaproteobacteria</taxon>
        <taxon>Vibrionales</taxon>
        <taxon>Vibrionaceae</taxon>
        <taxon>Vibrio</taxon>
    </lineage>
</organism>
<reference evidence="3" key="2">
    <citation type="submission" date="2014-09" db="EMBL/GenBank/DDBJ databases">
        <authorList>
            <consortium name="NBRP consortium"/>
            <person name="Sawabe T."/>
            <person name="Meirelles P."/>
            <person name="Nakanishi M."/>
            <person name="Sayaka M."/>
            <person name="Hattori M."/>
            <person name="Ohkuma M."/>
        </authorList>
    </citation>
    <scope>NUCLEOTIDE SEQUENCE [LARGE SCALE GENOMIC DNA]</scope>
    <source>
        <strain evidence="3">JCM 19239</strain>
    </source>
</reference>
<dbReference type="NCBIfam" id="NF003814">
    <property type="entry name" value="PRK05406.1-3"/>
    <property type="match status" value="1"/>
</dbReference>
<protein>
    <submittedName>
        <fullName evidence="2">Lactam utilization protein LamB</fullName>
    </submittedName>
</protein>
<proteinExistence type="predicted"/>
<dbReference type="SUPFAM" id="SSF88713">
    <property type="entry name" value="Glycoside hydrolase/deacetylase"/>
    <property type="match status" value="1"/>
</dbReference>
<dbReference type="InterPro" id="IPR005501">
    <property type="entry name" value="LamB/YcsF/PxpA-like"/>
</dbReference>